<dbReference type="Gene3D" id="3.30.70.260">
    <property type="match status" value="1"/>
</dbReference>
<reference evidence="11" key="1">
    <citation type="journal article" date="2019" name="Int. J. Syst. Evol. Microbiol.">
        <title>The Global Catalogue of Microorganisms (GCM) 10K type strain sequencing project: providing services to taxonomists for standard genome sequencing and annotation.</title>
        <authorList>
            <consortium name="The Broad Institute Genomics Platform"/>
            <consortium name="The Broad Institute Genome Sequencing Center for Infectious Disease"/>
            <person name="Wu L."/>
            <person name="Ma J."/>
        </authorList>
    </citation>
    <scope>NUCLEOTIDE SEQUENCE [LARGE SCALE GENOMIC DNA]</scope>
    <source>
        <strain evidence="11">JCM 17555</strain>
    </source>
</reference>
<dbReference type="SUPFAM" id="SSF63848">
    <property type="entry name" value="Cell-division inhibitor MinC, C-terminal domain"/>
    <property type="match status" value="1"/>
</dbReference>
<evidence type="ECO:0000256" key="5">
    <source>
        <dbReference type="ARBA" id="ARBA00025606"/>
    </source>
</evidence>
<dbReference type="InterPro" id="IPR016098">
    <property type="entry name" value="CAP/MinC_C"/>
</dbReference>
<sequence>MQREYKTMSQANADLLDATCLQIKGALTPLTTFELYYYDETRFLEAVEEKIAQAPKLFENLPIVLSLEKFEGNGPEDEVQPVSETTALESLDFGLIKRQCAGLRLQLVAVRGARGVVAKNAKAAGLAVMTSQRSLAEATRIPAPDVEPVIEDKRLQPVFRPPTNETIVAPQLAPENDQQQSGAESEEPKTQAEPAEEAVPRNMIVTNPVRSGQQIYAKGGDLIVTAAVSAGAELLADGNIHVYGALRGRALAGVKGNQAARIFCHSLEAELVSIAGQYRISEDLQKTEWQKSCQIYLADGKMKIQALS</sequence>
<comment type="similarity">
    <text evidence="1 6">Belongs to the MinC family.</text>
</comment>
<name>A0ABP7Q3Z5_9GAMM</name>
<gene>
    <name evidence="6 10" type="primary">minC</name>
    <name evidence="10" type="ORF">GCM10022278_36260</name>
</gene>
<feature type="region of interest" description="Disordered" evidence="7">
    <location>
        <begin position="166"/>
        <end position="198"/>
    </location>
</feature>
<dbReference type="Proteomes" id="UP001501337">
    <property type="component" value="Unassembled WGS sequence"/>
</dbReference>
<evidence type="ECO:0000259" key="8">
    <source>
        <dbReference type="Pfam" id="PF03775"/>
    </source>
</evidence>
<evidence type="ECO:0000256" key="7">
    <source>
        <dbReference type="SAM" id="MobiDB-lite"/>
    </source>
</evidence>
<accession>A0ABP7Q3Z5</accession>
<comment type="function">
    <text evidence="5 6">Cell division inhibitor that blocks the formation of polar Z ring septums. Rapidly oscillates between the poles of the cell to destabilize FtsZ filaments that have formed before they mature into polar Z rings. Prevents FtsZ polymerization.</text>
</comment>
<dbReference type="Pfam" id="PF05209">
    <property type="entry name" value="MinC_N"/>
    <property type="match status" value="1"/>
</dbReference>
<dbReference type="EMBL" id="BAABBO010000019">
    <property type="protein sequence ID" value="GAA3976158.1"/>
    <property type="molecule type" value="Genomic_DNA"/>
</dbReference>
<dbReference type="InterPro" id="IPR013033">
    <property type="entry name" value="MinC"/>
</dbReference>
<feature type="domain" description="Septum formation inhibitor MinC N-terminal" evidence="9">
    <location>
        <begin position="21"/>
        <end position="73"/>
    </location>
</feature>
<dbReference type="PANTHER" id="PTHR34108:SF1">
    <property type="entry name" value="SEPTUM SITE-DETERMINING PROTEIN MINC"/>
    <property type="match status" value="1"/>
</dbReference>
<dbReference type="InterPro" id="IPR007874">
    <property type="entry name" value="MinC_N"/>
</dbReference>
<feature type="domain" description="Septum formation inhibitor MinC C-terminal" evidence="8">
    <location>
        <begin position="204"/>
        <end position="304"/>
    </location>
</feature>
<dbReference type="Gene3D" id="2.160.20.70">
    <property type="match status" value="1"/>
</dbReference>
<protein>
    <recommendedName>
        <fullName evidence="6">Probable septum site-determining protein MinC</fullName>
    </recommendedName>
</protein>
<organism evidence="10 11">
    <name type="scientific">Allohahella marinimesophila</name>
    <dbReference type="NCBI Taxonomy" id="1054972"/>
    <lineage>
        <taxon>Bacteria</taxon>
        <taxon>Pseudomonadati</taxon>
        <taxon>Pseudomonadota</taxon>
        <taxon>Gammaproteobacteria</taxon>
        <taxon>Oceanospirillales</taxon>
        <taxon>Hahellaceae</taxon>
        <taxon>Allohahella</taxon>
    </lineage>
</organism>
<dbReference type="Pfam" id="PF03775">
    <property type="entry name" value="MinC_C"/>
    <property type="match status" value="1"/>
</dbReference>
<dbReference type="HAMAP" id="MF_00267">
    <property type="entry name" value="MinC"/>
    <property type="match status" value="1"/>
</dbReference>
<evidence type="ECO:0000256" key="1">
    <source>
        <dbReference type="ARBA" id="ARBA00006291"/>
    </source>
</evidence>
<evidence type="ECO:0000256" key="2">
    <source>
        <dbReference type="ARBA" id="ARBA00022618"/>
    </source>
</evidence>
<evidence type="ECO:0000259" key="9">
    <source>
        <dbReference type="Pfam" id="PF05209"/>
    </source>
</evidence>
<evidence type="ECO:0000313" key="11">
    <source>
        <dbReference type="Proteomes" id="UP001501337"/>
    </source>
</evidence>
<dbReference type="InterPro" id="IPR036145">
    <property type="entry name" value="MinC_C_sf"/>
</dbReference>
<comment type="subunit">
    <text evidence="6">Interacts with MinD and FtsZ.</text>
</comment>
<keyword evidence="2 6" id="KW-0132">Cell division</keyword>
<proteinExistence type="inferred from homology"/>
<keyword evidence="11" id="KW-1185">Reference proteome</keyword>
<dbReference type="PANTHER" id="PTHR34108">
    <property type="entry name" value="SEPTUM SITE-DETERMINING PROTEIN MINC"/>
    <property type="match status" value="1"/>
</dbReference>
<keyword evidence="3 6" id="KW-0717">Septation</keyword>
<keyword evidence="4 6" id="KW-0131">Cell cycle</keyword>
<evidence type="ECO:0000256" key="6">
    <source>
        <dbReference type="HAMAP-Rule" id="MF_00267"/>
    </source>
</evidence>
<dbReference type="NCBIfam" id="TIGR01222">
    <property type="entry name" value="minC"/>
    <property type="match status" value="1"/>
</dbReference>
<evidence type="ECO:0000256" key="4">
    <source>
        <dbReference type="ARBA" id="ARBA00023306"/>
    </source>
</evidence>
<evidence type="ECO:0000313" key="10">
    <source>
        <dbReference type="EMBL" id="GAA3976158.1"/>
    </source>
</evidence>
<dbReference type="InterPro" id="IPR005526">
    <property type="entry name" value="Septum_form_inhib_MinC_C"/>
</dbReference>
<evidence type="ECO:0000256" key="3">
    <source>
        <dbReference type="ARBA" id="ARBA00023210"/>
    </source>
</evidence>
<comment type="caution">
    <text evidence="10">The sequence shown here is derived from an EMBL/GenBank/DDBJ whole genome shotgun (WGS) entry which is preliminary data.</text>
</comment>